<accession>A0A024GB18</accession>
<protein>
    <submittedName>
        <fullName evidence="1">Uncharacterized protein</fullName>
    </submittedName>
</protein>
<comment type="caution">
    <text evidence="1">The sequence shown here is derived from an EMBL/GenBank/DDBJ whole genome shotgun (WGS) entry which is preliminary data.</text>
</comment>
<dbReference type="AlphaFoldDB" id="A0A024GB18"/>
<name>A0A024GB18_9STRA</name>
<organism evidence="1 2">
    <name type="scientific">Albugo candida</name>
    <dbReference type="NCBI Taxonomy" id="65357"/>
    <lineage>
        <taxon>Eukaryota</taxon>
        <taxon>Sar</taxon>
        <taxon>Stramenopiles</taxon>
        <taxon>Oomycota</taxon>
        <taxon>Peronosporomycetes</taxon>
        <taxon>Albuginales</taxon>
        <taxon>Albuginaceae</taxon>
        <taxon>Albugo</taxon>
    </lineage>
</organism>
<dbReference type="Proteomes" id="UP000053237">
    <property type="component" value="Unassembled WGS sequence"/>
</dbReference>
<evidence type="ECO:0000313" key="1">
    <source>
        <dbReference type="EMBL" id="CCI43938.1"/>
    </source>
</evidence>
<gene>
    <name evidence="1" type="ORF">BN9_047220</name>
</gene>
<proteinExistence type="predicted"/>
<sequence length="134" mass="15265">MFSDALLESSTISTTYFITLLSIFVQMERRHCIYSTFFRNLLEISFRITSSQRIHRVLTCISSTSTVANNAEGYFTLCSWKNGFIVRQGPHHDAVKSTTSYTISSASVFLSKKDRSRTVRPIFPLLLGFDVDYA</sequence>
<dbReference type="InParanoid" id="A0A024GB18"/>
<evidence type="ECO:0000313" key="2">
    <source>
        <dbReference type="Proteomes" id="UP000053237"/>
    </source>
</evidence>
<keyword evidence="2" id="KW-1185">Reference proteome</keyword>
<reference evidence="1 2" key="1">
    <citation type="submission" date="2012-05" db="EMBL/GenBank/DDBJ databases">
        <title>Recombination and specialization in a pathogen metapopulation.</title>
        <authorList>
            <person name="Gardiner A."/>
            <person name="Kemen E."/>
            <person name="Schultz-Larsen T."/>
            <person name="MacLean D."/>
            <person name="Van Oosterhout C."/>
            <person name="Jones J.D.G."/>
        </authorList>
    </citation>
    <scope>NUCLEOTIDE SEQUENCE [LARGE SCALE GENOMIC DNA]</scope>
    <source>
        <strain evidence="1 2">Ac Nc2</strain>
    </source>
</reference>
<dbReference type="EMBL" id="CAIX01000058">
    <property type="protein sequence ID" value="CCI43938.1"/>
    <property type="molecule type" value="Genomic_DNA"/>
</dbReference>